<evidence type="ECO:0000313" key="1">
    <source>
        <dbReference type="EMBL" id="QHU17969.1"/>
    </source>
</evidence>
<dbReference type="EMBL" id="MN740920">
    <property type="protein sequence ID" value="QHU17969.1"/>
    <property type="molecule type" value="Genomic_DNA"/>
</dbReference>
<protein>
    <submittedName>
        <fullName evidence="1">Uncharacterized protein</fullName>
    </submittedName>
</protein>
<name>A0A6C0KK30_9ZZZZ</name>
<reference evidence="1" key="1">
    <citation type="journal article" date="2020" name="Nature">
        <title>Giant virus diversity and host interactions through global metagenomics.</title>
        <authorList>
            <person name="Schulz F."/>
            <person name="Roux S."/>
            <person name="Paez-Espino D."/>
            <person name="Jungbluth S."/>
            <person name="Walsh D.A."/>
            <person name="Denef V.J."/>
            <person name="McMahon K.D."/>
            <person name="Konstantinidis K.T."/>
            <person name="Eloe-Fadrosh E.A."/>
            <person name="Kyrpides N.C."/>
            <person name="Woyke T."/>
        </authorList>
    </citation>
    <scope>NUCLEOTIDE SEQUENCE</scope>
    <source>
        <strain evidence="1">GVMAG-S-3300012919-55</strain>
    </source>
</reference>
<proteinExistence type="predicted"/>
<organism evidence="1">
    <name type="scientific">viral metagenome</name>
    <dbReference type="NCBI Taxonomy" id="1070528"/>
    <lineage>
        <taxon>unclassified sequences</taxon>
        <taxon>metagenomes</taxon>
        <taxon>organismal metagenomes</taxon>
    </lineage>
</organism>
<sequence>MSLPPILELEQLDNTLTSLEPIEDSNESNSDTTNYNIKMLSQAIRDQNTTDVNTYLLKLIEQDSDDLTSLFSKNLIDLFFYTVLLEANSLSDDKESEDGVDYFQNAYTSINAIINNTSLVGQFPFTYGIGNIESRNYTFIIYILYEILYKNPNDNDTATTNISEIITNSISNIIDDVITIFENFTESVFKNIIVKGIQRIGDNLEDETVETYVNEISVNLRTTIINNSDNIKTFFLNLYNSLTSLDDTDTILHLYVSAIVKSIQIVGSSVLNFYQINKNIVETLISQQNSGRDTGENVSFTDTTYEEFKMRRKAEYLKHDPLRRKNYQQSRNYLTKKNDYARIAKSSTTKYRKMTNNKIKEIKPVFDTIRRARRSGNINNDNLSTILNNSQCSNTIILSNPGTNSGIYNSRTMLFLNPSIRFHSSL</sequence>
<accession>A0A6C0KK30</accession>
<dbReference type="AlphaFoldDB" id="A0A6C0KK30"/>